<evidence type="ECO:0000256" key="1">
    <source>
        <dbReference type="SAM" id="Phobius"/>
    </source>
</evidence>
<dbReference type="PANTHER" id="PTHR35804:SF1">
    <property type="entry name" value="LYSINE EXPORTER LYSO"/>
    <property type="match status" value="1"/>
</dbReference>
<dbReference type="PANTHER" id="PTHR35804">
    <property type="entry name" value="LYSINE EXPORTER LYSO"/>
    <property type="match status" value="1"/>
</dbReference>
<feature type="transmembrane region" description="Helical" evidence="1">
    <location>
        <begin position="128"/>
        <end position="148"/>
    </location>
</feature>
<comment type="caution">
    <text evidence="2">The sequence shown here is derived from an EMBL/GenBank/DDBJ whole genome shotgun (WGS) entry which is preliminary data.</text>
</comment>
<feature type="transmembrane region" description="Helical" evidence="1">
    <location>
        <begin position="60"/>
        <end position="82"/>
    </location>
</feature>
<dbReference type="RefSeq" id="WP_133528255.1">
    <property type="nucleotide sequence ID" value="NZ_SNXO01000013.1"/>
</dbReference>
<keyword evidence="1" id="KW-0472">Membrane</keyword>
<evidence type="ECO:0000313" key="3">
    <source>
        <dbReference type="Proteomes" id="UP000295500"/>
    </source>
</evidence>
<accession>A0A4R6Q685</accession>
<feature type="transmembrane region" description="Helical" evidence="1">
    <location>
        <begin position="310"/>
        <end position="333"/>
    </location>
</feature>
<dbReference type="OrthoDB" id="371078at2"/>
<dbReference type="EMBL" id="SNXO01000013">
    <property type="protein sequence ID" value="TDP57286.1"/>
    <property type="molecule type" value="Genomic_DNA"/>
</dbReference>
<feature type="transmembrane region" description="Helical" evidence="1">
    <location>
        <begin position="160"/>
        <end position="181"/>
    </location>
</feature>
<dbReference type="Pfam" id="PF03956">
    <property type="entry name" value="Lys_export"/>
    <property type="match status" value="1"/>
</dbReference>
<gene>
    <name evidence="2" type="ORF">EV211_11310</name>
</gene>
<dbReference type="Proteomes" id="UP000295500">
    <property type="component" value="Unassembled WGS sequence"/>
</dbReference>
<keyword evidence="1" id="KW-0812">Transmembrane</keyword>
<dbReference type="AlphaFoldDB" id="A0A4R6Q685"/>
<name>A0A4R6Q685_9FIRM</name>
<organism evidence="2 3">
    <name type="scientific">Aminicella lysinilytica</name>
    <dbReference type="NCBI Taxonomy" id="433323"/>
    <lineage>
        <taxon>Bacteria</taxon>
        <taxon>Bacillati</taxon>
        <taxon>Bacillota</taxon>
        <taxon>Clostridia</taxon>
        <taxon>Peptostreptococcales</taxon>
        <taxon>Anaerovoracaceae</taxon>
        <taxon>Aminicella</taxon>
    </lineage>
</organism>
<feature type="transmembrane region" description="Helical" evidence="1">
    <location>
        <begin position="29"/>
        <end position="48"/>
    </location>
</feature>
<evidence type="ECO:0000313" key="2">
    <source>
        <dbReference type="EMBL" id="TDP57286.1"/>
    </source>
</evidence>
<feature type="transmembrane region" description="Helical" evidence="1">
    <location>
        <begin position="201"/>
        <end position="222"/>
    </location>
</feature>
<protein>
    <submittedName>
        <fullName evidence="2">Lysine exporter LysO-like protein</fullName>
    </submittedName>
</protein>
<keyword evidence="1" id="KW-1133">Transmembrane helix</keyword>
<dbReference type="GO" id="GO:0015661">
    <property type="term" value="F:L-lysine efflux transmembrane transporter activity"/>
    <property type="evidence" value="ECO:0007669"/>
    <property type="project" value="InterPro"/>
</dbReference>
<dbReference type="InterPro" id="IPR005642">
    <property type="entry name" value="LysO"/>
</dbReference>
<keyword evidence="3" id="KW-1185">Reference proteome</keyword>
<proteinExistence type="predicted"/>
<sequence>MKYVVLYLGTMLIGYAIGGKRRGKASNDTLVNLLLLISVSILVFMMGARMGANQEVVDNIGSIGWISLLITVALWIGAIIAITCARKIMGIDKWGYIGGSDTPEEDCAADELEARVVSTEENAGDNDIMTKAILVCIAAGILVGFFYIRKELTQEQIASFYNITGYLLTIFLCMMVFVIGYGMGLSGTIVEELKGIGARVFAIPAAVIIGTTVVAIIIGFVLPQINVRESLAISYGFGWYTYAPVAIANAGHEIAGAISFLHNVIRELGGLVLIPLLAKRVGYIEVTGLPGIAAMDICLPIIQRATREEIIAYAFAVGFIEEIATTVLVPIIIGA</sequence>
<reference evidence="2 3" key="1">
    <citation type="submission" date="2019-03" db="EMBL/GenBank/DDBJ databases">
        <title>Genomic Encyclopedia of Type Strains, Phase IV (KMG-IV): sequencing the most valuable type-strain genomes for metagenomic binning, comparative biology and taxonomic classification.</title>
        <authorList>
            <person name="Goeker M."/>
        </authorList>
    </citation>
    <scope>NUCLEOTIDE SEQUENCE [LARGE SCALE GENOMIC DNA]</scope>
    <source>
        <strain evidence="2 3">DSM 28287</strain>
    </source>
</reference>
<dbReference type="GO" id="GO:0005886">
    <property type="term" value="C:plasma membrane"/>
    <property type="evidence" value="ECO:0007669"/>
    <property type="project" value="TreeGrafter"/>
</dbReference>